<reference evidence="1" key="2">
    <citation type="submission" date="2022-01" db="EMBL/GenBank/DDBJ databases">
        <authorList>
            <person name="Yamashiro T."/>
            <person name="Shiraishi A."/>
            <person name="Satake H."/>
            <person name="Nakayama K."/>
        </authorList>
    </citation>
    <scope>NUCLEOTIDE SEQUENCE</scope>
</reference>
<comment type="caution">
    <text evidence="1">The sequence shown here is derived from an EMBL/GenBank/DDBJ whole genome shotgun (WGS) entry which is preliminary data.</text>
</comment>
<evidence type="ECO:0000313" key="1">
    <source>
        <dbReference type="EMBL" id="GJU00875.1"/>
    </source>
</evidence>
<accession>A0ABQ5IMF8</accession>
<sequence>MLEWSYQTQLNLTKPRWEAIGFEFKHDFTVIDSLREVILRDKYGVQMIMRDERQILDEERRCQKQGVHVRYPETAKDTTYLPESGKLCWWKDSRRRLPVAEENRMRGSISYMLL</sequence>
<proteinExistence type="predicted"/>
<dbReference type="Proteomes" id="UP001151760">
    <property type="component" value="Unassembled WGS sequence"/>
</dbReference>
<organism evidence="1 2">
    <name type="scientific">Tanacetum coccineum</name>
    <dbReference type="NCBI Taxonomy" id="301880"/>
    <lineage>
        <taxon>Eukaryota</taxon>
        <taxon>Viridiplantae</taxon>
        <taxon>Streptophyta</taxon>
        <taxon>Embryophyta</taxon>
        <taxon>Tracheophyta</taxon>
        <taxon>Spermatophyta</taxon>
        <taxon>Magnoliopsida</taxon>
        <taxon>eudicotyledons</taxon>
        <taxon>Gunneridae</taxon>
        <taxon>Pentapetalae</taxon>
        <taxon>asterids</taxon>
        <taxon>campanulids</taxon>
        <taxon>Asterales</taxon>
        <taxon>Asteraceae</taxon>
        <taxon>Asteroideae</taxon>
        <taxon>Anthemideae</taxon>
        <taxon>Anthemidinae</taxon>
        <taxon>Tanacetum</taxon>
    </lineage>
</organism>
<protein>
    <submittedName>
        <fullName evidence="1">Uncharacterized protein</fullName>
    </submittedName>
</protein>
<keyword evidence="2" id="KW-1185">Reference proteome</keyword>
<evidence type="ECO:0000313" key="2">
    <source>
        <dbReference type="Proteomes" id="UP001151760"/>
    </source>
</evidence>
<dbReference type="EMBL" id="BQNB010020907">
    <property type="protein sequence ID" value="GJU00875.1"/>
    <property type="molecule type" value="Genomic_DNA"/>
</dbReference>
<name>A0ABQ5IMF8_9ASTR</name>
<reference evidence="1" key="1">
    <citation type="journal article" date="2022" name="Int. J. Mol. Sci.">
        <title>Draft Genome of Tanacetum Coccineum: Genomic Comparison of Closely Related Tanacetum-Family Plants.</title>
        <authorList>
            <person name="Yamashiro T."/>
            <person name="Shiraishi A."/>
            <person name="Nakayama K."/>
            <person name="Satake H."/>
        </authorList>
    </citation>
    <scope>NUCLEOTIDE SEQUENCE</scope>
</reference>
<gene>
    <name evidence="1" type="ORF">Tco_1111213</name>
</gene>